<dbReference type="Proteomes" id="UP000789525">
    <property type="component" value="Unassembled WGS sequence"/>
</dbReference>
<comment type="caution">
    <text evidence="1">The sequence shown here is derived from an EMBL/GenBank/DDBJ whole genome shotgun (WGS) entry which is preliminary data.</text>
</comment>
<name>A0ACA9MDP9_9GLOM</name>
<gene>
    <name evidence="1" type="ORF">ACOLOM_LOCUS6021</name>
</gene>
<reference evidence="1" key="1">
    <citation type="submission" date="2021-06" db="EMBL/GenBank/DDBJ databases">
        <authorList>
            <person name="Kallberg Y."/>
            <person name="Tangrot J."/>
            <person name="Rosling A."/>
        </authorList>
    </citation>
    <scope>NUCLEOTIDE SEQUENCE</scope>
    <source>
        <strain evidence="1">CL356</strain>
    </source>
</reference>
<keyword evidence="2" id="KW-1185">Reference proteome</keyword>
<evidence type="ECO:0000313" key="2">
    <source>
        <dbReference type="Proteomes" id="UP000789525"/>
    </source>
</evidence>
<proteinExistence type="predicted"/>
<protein>
    <submittedName>
        <fullName evidence="1">6774_t:CDS:1</fullName>
    </submittedName>
</protein>
<evidence type="ECO:0000313" key="1">
    <source>
        <dbReference type="EMBL" id="CAG8582615.1"/>
    </source>
</evidence>
<accession>A0ACA9MDP9</accession>
<dbReference type="EMBL" id="CAJVPT010011874">
    <property type="protein sequence ID" value="CAG8582615.1"/>
    <property type="molecule type" value="Genomic_DNA"/>
</dbReference>
<sequence length="182" mass="20851">MERLKKSISHNLTIFEYRDMEYGFASPSDQMSAEVKVVRNIAYTRSLDLLRKEMGPYYNLSALWDKHVECEFFARDAQKIMETMVVDAYVNNIPTMTGEIDWLLPGVAPTNKYVEIPMVGIISFRGDKLCNEHIYWDQASVLVQIGVLDKGEIPVTGREQAEKLMGKSLPNNELLKKSKKNL</sequence>
<organism evidence="1 2">
    <name type="scientific">Acaulospora colombiana</name>
    <dbReference type="NCBI Taxonomy" id="27376"/>
    <lineage>
        <taxon>Eukaryota</taxon>
        <taxon>Fungi</taxon>
        <taxon>Fungi incertae sedis</taxon>
        <taxon>Mucoromycota</taxon>
        <taxon>Glomeromycotina</taxon>
        <taxon>Glomeromycetes</taxon>
        <taxon>Diversisporales</taxon>
        <taxon>Acaulosporaceae</taxon>
        <taxon>Acaulospora</taxon>
    </lineage>
</organism>